<name>A0ABT4PJ86_9BACT</name>
<comment type="caution">
    <text evidence="1">The sequence shown here is derived from an EMBL/GenBank/DDBJ whole genome shotgun (WGS) entry which is preliminary data.</text>
</comment>
<gene>
    <name evidence="1" type="ORF">O6P32_10450</name>
</gene>
<protein>
    <submittedName>
        <fullName evidence="1">Uncharacterized protein</fullName>
    </submittedName>
</protein>
<reference evidence="1" key="1">
    <citation type="submission" date="2022-12" db="EMBL/GenBank/DDBJ databases">
        <title>Phocaeicola acetigenes sp. nov., isolated feces from a healthy human.</title>
        <authorList>
            <person name="Do H."/>
            <person name="Ha Y.B."/>
            <person name="Kim J.-S."/>
            <person name="Suh M.K."/>
            <person name="Kim H.S."/>
            <person name="Lee J.-S."/>
        </authorList>
    </citation>
    <scope>NUCLEOTIDE SEQUENCE</scope>
    <source>
        <strain evidence="1">KGMB11183</strain>
    </source>
</reference>
<evidence type="ECO:0000313" key="2">
    <source>
        <dbReference type="Proteomes" id="UP001141933"/>
    </source>
</evidence>
<proteinExistence type="predicted"/>
<dbReference type="EMBL" id="JAPZVM010000009">
    <property type="protein sequence ID" value="MCZ8373122.1"/>
    <property type="molecule type" value="Genomic_DNA"/>
</dbReference>
<accession>A0ABT4PJ86</accession>
<sequence>MYLSKIICLLNSSTIDDAGYPADHDNCTTNDAGCTYDVAEYNTQRVLKRYSSYY</sequence>
<dbReference type="RefSeq" id="WP_269878431.1">
    <property type="nucleotide sequence ID" value="NZ_JAPZVM010000009.1"/>
</dbReference>
<evidence type="ECO:0000313" key="1">
    <source>
        <dbReference type="EMBL" id="MCZ8373122.1"/>
    </source>
</evidence>
<dbReference type="Proteomes" id="UP001141933">
    <property type="component" value="Unassembled WGS sequence"/>
</dbReference>
<organism evidence="1 2">
    <name type="scientific">Phocaeicola acetigenes</name>
    <dbReference type="NCBI Taxonomy" id="3016083"/>
    <lineage>
        <taxon>Bacteria</taxon>
        <taxon>Pseudomonadati</taxon>
        <taxon>Bacteroidota</taxon>
        <taxon>Bacteroidia</taxon>
        <taxon>Bacteroidales</taxon>
        <taxon>Bacteroidaceae</taxon>
        <taxon>Phocaeicola</taxon>
    </lineage>
</organism>
<keyword evidence="2" id="KW-1185">Reference proteome</keyword>